<dbReference type="Proteomes" id="UP000273154">
    <property type="component" value="Chromosome"/>
</dbReference>
<dbReference type="InterPro" id="IPR000550">
    <property type="entry name" value="Hppk"/>
</dbReference>
<gene>
    <name evidence="17" type="ORF">Pcatena_15360</name>
</gene>
<dbReference type="GO" id="GO:0003848">
    <property type="term" value="F:2-amino-4-hydroxy-6-hydroxymethyldihydropteridine diphosphokinase activity"/>
    <property type="evidence" value="ECO:0007669"/>
    <property type="project" value="UniProtKB-EC"/>
</dbReference>
<dbReference type="EMBL" id="AP019367">
    <property type="protein sequence ID" value="BBH50949.1"/>
    <property type="molecule type" value="Genomic_DNA"/>
</dbReference>
<evidence type="ECO:0000256" key="7">
    <source>
        <dbReference type="ARBA" id="ARBA00009951"/>
    </source>
</evidence>
<protein>
    <recommendedName>
        <fullName evidence="16">Pterin-binding domain-containing protein</fullName>
    </recommendedName>
</protein>
<dbReference type="GO" id="GO:0046656">
    <property type="term" value="P:folic acid biosynthetic process"/>
    <property type="evidence" value="ECO:0007669"/>
    <property type="project" value="UniProtKB-KW"/>
</dbReference>
<dbReference type="PANTHER" id="PTHR20941">
    <property type="entry name" value="FOLATE SYNTHESIS PROTEINS"/>
    <property type="match status" value="1"/>
</dbReference>
<keyword evidence="11" id="KW-0418">Kinase</keyword>
<dbReference type="SUPFAM" id="SSF55083">
    <property type="entry name" value="6-hydroxymethyl-7,8-dihydropterin pyrophosphokinase, HPPK"/>
    <property type="match status" value="1"/>
</dbReference>
<comment type="cofactor">
    <cofactor evidence="3">
        <name>Mg(2+)</name>
        <dbReference type="ChEBI" id="CHEBI:18420"/>
    </cofactor>
</comment>
<dbReference type="Pfam" id="PF00809">
    <property type="entry name" value="Pterin_bind"/>
    <property type="match status" value="2"/>
</dbReference>
<keyword evidence="13" id="KW-0460">Magnesium</keyword>
<evidence type="ECO:0000256" key="15">
    <source>
        <dbReference type="ARBA" id="ARBA00023268"/>
    </source>
</evidence>
<evidence type="ECO:0000256" key="2">
    <source>
        <dbReference type="ARBA" id="ARBA00000198"/>
    </source>
</evidence>
<dbReference type="InterPro" id="IPR011005">
    <property type="entry name" value="Dihydropteroate_synth-like_sf"/>
</dbReference>
<dbReference type="GO" id="GO:0046654">
    <property type="term" value="P:tetrahydrofolate biosynthetic process"/>
    <property type="evidence" value="ECO:0007669"/>
    <property type="project" value="UniProtKB-UniPathway"/>
</dbReference>
<evidence type="ECO:0000256" key="9">
    <source>
        <dbReference type="ARBA" id="ARBA00022723"/>
    </source>
</evidence>
<dbReference type="PANTHER" id="PTHR20941:SF1">
    <property type="entry name" value="FOLIC ACID SYNTHESIS PROTEIN FOL1"/>
    <property type="match status" value="1"/>
</dbReference>
<comment type="similarity">
    <text evidence="6">Belongs to the DHPS family.</text>
</comment>
<evidence type="ECO:0000256" key="8">
    <source>
        <dbReference type="ARBA" id="ARBA00022679"/>
    </source>
</evidence>
<dbReference type="NCBIfam" id="TIGR01498">
    <property type="entry name" value="folK"/>
    <property type="match status" value="1"/>
</dbReference>
<dbReference type="Gene3D" id="3.20.20.20">
    <property type="entry name" value="Dihydropteroate synthase-like"/>
    <property type="match status" value="1"/>
</dbReference>
<evidence type="ECO:0000256" key="13">
    <source>
        <dbReference type="ARBA" id="ARBA00022842"/>
    </source>
</evidence>
<sequence>MTWRCGKHEISLARPRIMGVLNVTPDSFSDGGTHASPDAAIEWGLKLLDDGADIIDVGGESTRPGFRPVSPDEEAKRVIPVIRALADAGAVVSVDTRHPEVARLAVKLGASIVNDVTGFTNPDMVRVAVESDCGCVVMHAGEVSGRTPRRSVTLDSSAAARAAAHAKDDAEKHDEPTAAEAADAAAAERLDEVMRRSARGVTSPTVTLAGGNRRFTLPDSGPIMRHVMGFLGDQARELMRAGVSRDRICIDPGPGFGKLADEDVVIQRANAKMVSMGYPVMCAVSRKRFVGAVSGVTEAPARDAATAGVCIAAVEAGTRILRVHDVAGVSQALNSYWSVAHPDPRRAFVALGSNVGDRLDYLRRAVSLINAIPLTCVTGVSRAYETDPAYGIAMPVANAVAEIRTELAPLVLIDELLGVEKKLGRTRPAGQEGHGPRTIDCDLLWMEGETHAGRKLALPHPRLGERDFVIVPMEDLMHDPERFLAHAGISVLPREQRVGLVRADLGEISWE</sequence>
<keyword evidence="12" id="KW-0067">ATP-binding</keyword>
<dbReference type="InterPro" id="IPR006390">
    <property type="entry name" value="DHP_synth_dom"/>
</dbReference>
<evidence type="ECO:0000256" key="12">
    <source>
        <dbReference type="ARBA" id="ARBA00022840"/>
    </source>
</evidence>
<dbReference type="GO" id="GO:0005524">
    <property type="term" value="F:ATP binding"/>
    <property type="evidence" value="ECO:0007669"/>
    <property type="project" value="UniProtKB-KW"/>
</dbReference>
<keyword evidence="10" id="KW-0547">Nucleotide-binding</keyword>
<comment type="pathway">
    <text evidence="5">Cofactor biosynthesis; tetrahydrofolate biosynthesis; 2-amino-4-hydroxy-6-hydroxymethyl-7,8-dihydropteridine diphosphate from 7,8-dihydroneopterin triphosphate: step 4/4.</text>
</comment>
<feature type="domain" description="Pterin-binding" evidence="16">
    <location>
        <begin position="15"/>
        <end position="334"/>
    </location>
</feature>
<comment type="catalytic activity">
    <reaction evidence="2">
        <text>6-hydroxymethyl-7,8-dihydropterin + ATP = (7,8-dihydropterin-6-yl)methyl diphosphate + AMP + H(+)</text>
        <dbReference type="Rhea" id="RHEA:11412"/>
        <dbReference type="ChEBI" id="CHEBI:15378"/>
        <dbReference type="ChEBI" id="CHEBI:30616"/>
        <dbReference type="ChEBI" id="CHEBI:44841"/>
        <dbReference type="ChEBI" id="CHEBI:72950"/>
        <dbReference type="ChEBI" id="CHEBI:456215"/>
        <dbReference type="EC" id="2.7.6.3"/>
    </reaction>
</comment>
<dbReference type="SUPFAM" id="SSF51717">
    <property type="entry name" value="Dihydropteroate synthetase-like"/>
    <property type="match status" value="1"/>
</dbReference>
<evidence type="ECO:0000259" key="16">
    <source>
        <dbReference type="PROSITE" id="PS50972"/>
    </source>
</evidence>
<evidence type="ECO:0000256" key="3">
    <source>
        <dbReference type="ARBA" id="ARBA00001946"/>
    </source>
</evidence>
<dbReference type="AlphaFoldDB" id="A0A3G9K8Y6"/>
<dbReference type="CDD" id="cd00739">
    <property type="entry name" value="DHPS"/>
    <property type="match status" value="1"/>
</dbReference>
<comment type="pathway">
    <text evidence="4">Cofactor biosynthesis; tetrahydrofolate biosynthesis; 7,8-dihydrofolate from 2-amino-4-hydroxy-6-hydroxymethyl-7,8-dihydropteridine diphosphate and 4-aminobenzoate: step 1/2.</text>
</comment>
<dbReference type="InterPro" id="IPR035907">
    <property type="entry name" value="Hppk_sf"/>
</dbReference>
<dbReference type="KEGG" id="pcat:Pcatena_15360"/>
<keyword evidence="18" id="KW-1185">Reference proteome</keyword>
<evidence type="ECO:0000256" key="5">
    <source>
        <dbReference type="ARBA" id="ARBA00005051"/>
    </source>
</evidence>
<dbReference type="Pfam" id="PF01288">
    <property type="entry name" value="HPPK"/>
    <property type="match status" value="1"/>
</dbReference>
<evidence type="ECO:0000313" key="18">
    <source>
        <dbReference type="Proteomes" id="UP000273154"/>
    </source>
</evidence>
<accession>A0A3G9K8Y6</accession>
<dbReference type="PROSITE" id="PS00792">
    <property type="entry name" value="DHPS_1"/>
    <property type="match status" value="1"/>
</dbReference>
<keyword evidence="14" id="KW-0289">Folate biosynthesis</keyword>
<keyword evidence="15" id="KW-0511">Multifunctional enzyme</keyword>
<keyword evidence="9" id="KW-0479">Metal-binding</keyword>
<dbReference type="GO" id="GO:0046872">
    <property type="term" value="F:metal ion binding"/>
    <property type="evidence" value="ECO:0007669"/>
    <property type="project" value="UniProtKB-KW"/>
</dbReference>
<dbReference type="CDD" id="cd00483">
    <property type="entry name" value="HPPK"/>
    <property type="match status" value="1"/>
</dbReference>
<organism evidence="17 18">
    <name type="scientific">Parolsenella catena</name>
    <dbReference type="NCBI Taxonomy" id="2003188"/>
    <lineage>
        <taxon>Bacteria</taxon>
        <taxon>Bacillati</taxon>
        <taxon>Actinomycetota</taxon>
        <taxon>Coriobacteriia</taxon>
        <taxon>Coriobacteriales</taxon>
        <taxon>Atopobiaceae</taxon>
        <taxon>Parolsenella</taxon>
    </lineage>
</organism>
<evidence type="ECO:0000256" key="14">
    <source>
        <dbReference type="ARBA" id="ARBA00022909"/>
    </source>
</evidence>
<proteinExistence type="inferred from homology"/>
<keyword evidence="8" id="KW-0808">Transferase</keyword>
<dbReference type="UniPathway" id="UPA00077">
    <property type="reaction ID" value="UER00155"/>
</dbReference>
<dbReference type="InterPro" id="IPR045031">
    <property type="entry name" value="DHP_synth-like"/>
</dbReference>
<comment type="catalytic activity">
    <reaction evidence="1">
        <text>(7,8-dihydropterin-6-yl)methyl diphosphate + 4-aminobenzoate = 7,8-dihydropteroate + diphosphate</text>
        <dbReference type="Rhea" id="RHEA:19949"/>
        <dbReference type="ChEBI" id="CHEBI:17836"/>
        <dbReference type="ChEBI" id="CHEBI:17839"/>
        <dbReference type="ChEBI" id="CHEBI:33019"/>
        <dbReference type="ChEBI" id="CHEBI:72950"/>
        <dbReference type="EC" id="2.5.1.15"/>
    </reaction>
</comment>
<dbReference type="Gene3D" id="3.30.70.560">
    <property type="entry name" value="7,8-Dihydro-6-hydroxymethylpterin-pyrophosphokinase HPPK"/>
    <property type="match status" value="1"/>
</dbReference>
<evidence type="ECO:0000256" key="6">
    <source>
        <dbReference type="ARBA" id="ARBA00009503"/>
    </source>
</evidence>
<reference evidence="18" key="1">
    <citation type="submission" date="2018-11" db="EMBL/GenBank/DDBJ databases">
        <title>Comparative genomics of Parolsenella catena and Libanicoccus massiliensis: Reclassification of Libanicoccus massiliensis as Parolsenella massiliensis comb. nov.</title>
        <authorList>
            <person name="Sakamoto M."/>
            <person name="Ikeyama N."/>
            <person name="Murakami T."/>
            <person name="Mori H."/>
            <person name="Yuki M."/>
            <person name="Ohkuma M."/>
        </authorList>
    </citation>
    <scope>NUCLEOTIDE SEQUENCE [LARGE SCALE GENOMIC DNA]</scope>
    <source>
        <strain evidence="18">JCM 31932</strain>
    </source>
</reference>
<dbReference type="InterPro" id="IPR000489">
    <property type="entry name" value="Pterin-binding_dom"/>
</dbReference>
<dbReference type="PROSITE" id="PS00793">
    <property type="entry name" value="DHPS_2"/>
    <property type="match status" value="1"/>
</dbReference>
<dbReference type="GO" id="GO:0016301">
    <property type="term" value="F:kinase activity"/>
    <property type="evidence" value="ECO:0007669"/>
    <property type="project" value="UniProtKB-KW"/>
</dbReference>
<comment type="similarity">
    <text evidence="7">In the C-terminal section; belongs to the DHPS family.</text>
</comment>
<name>A0A3G9K8Y6_9ACTN</name>
<evidence type="ECO:0000256" key="10">
    <source>
        <dbReference type="ARBA" id="ARBA00022741"/>
    </source>
</evidence>
<evidence type="ECO:0000256" key="1">
    <source>
        <dbReference type="ARBA" id="ARBA00000012"/>
    </source>
</evidence>
<dbReference type="GO" id="GO:0004156">
    <property type="term" value="F:dihydropteroate synthase activity"/>
    <property type="evidence" value="ECO:0007669"/>
    <property type="project" value="UniProtKB-EC"/>
</dbReference>
<evidence type="ECO:0000313" key="17">
    <source>
        <dbReference type="EMBL" id="BBH50949.1"/>
    </source>
</evidence>
<evidence type="ECO:0000256" key="4">
    <source>
        <dbReference type="ARBA" id="ARBA00004763"/>
    </source>
</evidence>
<dbReference type="PROSITE" id="PS50972">
    <property type="entry name" value="PTERIN_BINDING"/>
    <property type="match status" value="1"/>
</dbReference>
<evidence type="ECO:0000256" key="11">
    <source>
        <dbReference type="ARBA" id="ARBA00022777"/>
    </source>
</evidence>
<dbReference type="GO" id="GO:0005829">
    <property type="term" value="C:cytosol"/>
    <property type="evidence" value="ECO:0007669"/>
    <property type="project" value="TreeGrafter"/>
</dbReference>
<dbReference type="NCBIfam" id="TIGR01496">
    <property type="entry name" value="DHPS"/>
    <property type="match status" value="1"/>
</dbReference>